<dbReference type="InterPro" id="IPR008920">
    <property type="entry name" value="TF_FadR/GntR_C"/>
</dbReference>
<dbReference type="Gene3D" id="1.20.120.530">
    <property type="entry name" value="GntR ligand-binding domain-like"/>
    <property type="match status" value="1"/>
</dbReference>
<dbReference type="PANTHER" id="PTHR43537">
    <property type="entry name" value="TRANSCRIPTIONAL REGULATOR, GNTR FAMILY"/>
    <property type="match status" value="1"/>
</dbReference>
<dbReference type="PROSITE" id="PS50949">
    <property type="entry name" value="HTH_GNTR"/>
    <property type="match status" value="1"/>
</dbReference>
<dbReference type="GO" id="GO:0003700">
    <property type="term" value="F:DNA-binding transcription factor activity"/>
    <property type="evidence" value="ECO:0007669"/>
    <property type="project" value="InterPro"/>
</dbReference>
<dbReference type="Gene3D" id="1.10.10.10">
    <property type="entry name" value="Winged helix-like DNA-binding domain superfamily/Winged helix DNA-binding domain"/>
    <property type="match status" value="1"/>
</dbReference>
<dbReference type="SUPFAM" id="SSF46785">
    <property type="entry name" value="Winged helix' DNA-binding domain"/>
    <property type="match status" value="1"/>
</dbReference>
<evidence type="ECO:0000313" key="5">
    <source>
        <dbReference type="EMBL" id="MBB5022103.1"/>
    </source>
</evidence>
<feature type="domain" description="HTH gntR-type" evidence="4">
    <location>
        <begin position="5"/>
        <end position="72"/>
    </location>
</feature>
<gene>
    <name evidence="5" type="ORF">HNR37_001431</name>
</gene>
<dbReference type="Pfam" id="PF07729">
    <property type="entry name" value="FCD"/>
    <property type="match status" value="1"/>
</dbReference>
<accession>A0A7W7Y4T5</accession>
<dbReference type="InterPro" id="IPR036388">
    <property type="entry name" value="WH-like_DNA-bd_sf"/>
</dbReference>
<protein>
    <submittedName>
        <fullName evidence="5">DNA-binding GntR family transcriptional regulator</fullName>
    </submittedName>
</protein>
<comment type="caution">
    <text evidence="5">The sequence shown here is derived from an EMBL/GenBank/DDBJ whole genome shotgun (WGS) entry which is preliminary data.</text>
</comment>
<reference evidence="5 6" key="1">
    <citation type="submission" date="2020-08" db="EMBL/GenBank/DDBJ databases">
        <title>Genomic Encyclopedia of Type Strains, Phase IV (KMG-IV): sequencing the most valuable type-strain genomes for metagenomic binning, comparative biology and taxonomic classification.</title>
        <authorList>
            <person name="Goeker M."/>
        </authorList>
    </citation>
    <scope>NUCLEOTIDE SEQUENCE [LARGE SCALE GENOMIC DNA]</scope>
    <source>
        <strain evidence="5 6">DSM 22071</strain>
    </source>
</reference>
<dbReference type="RefSeq" id="WP_183732012.1">
    <property type="nucleotide sequence ID" value="NZ_JACHID010000008.1"/>
</dbReference>
<dbReference type="InterPro" id="IPR036390">
    <property type="entry name" value="WH_DNA-bd_sf"/>
</dbReference>
<keyword evidence="3" id="KW-0804">Transcription</keyword>
<dbReference type="CDD" id="cd07377">
    <property type="entry name" value="WHTH_GntR"/>
    <property type="match status" value="1"/>
</dbReference>
<dbReference type="SUPFAM" id="SSF48008">
    <property type="entry name" value="GntR ligand-binding domain-like"/>
    <property type="match status" value="1"/>
</dbReference>
<dbReference type="PRINTS" id="PR00035">
    <property type="entry name" value="HTHGNTR"/>
</dbReference>
<keyword evidence="1" id="KW-0805">Transcription regulation</keyword>
<dbReference type="EMBL" id="JACHID010000008">
    <property type="protein sequence ID" value="MBB5022103.1"/>
    <property type="molecule type" value="Genomic_DNA"/>
</dbReference>
<dbReference type="Proteomes" id="UP000528322">
    <property type="component" value="Unassembled WGS sequence"/>
</dbReference>
<evidence type="ECO:0000313" key="6">
    <source>
        <dbReference type="Proteomes" id="UP000528322"/>
    </source>
</evidence>
<dbReference type="GO" id="GO:0003677">
    <property type="term" value="F:DNA binding"/>
    <property type="evidence" value="ECO:0007669"/>
    <property type="project" value="UniProtKB-KW"/>
</dbReference>
<sequence>MDYGKSLKDTIADSIREDIILCKLKPGERLIEPKLSERFGISRTPIREAFRQLEGEGFINIIPRKGAVVTEITPKDVDDLYLIAAKLEGLAAYLAVPSITEDDLAQMQRKNDELEKLQGQVVSRDYSFINNSFHSIFINRCHNERLIHILYSLSRQFDRFRNLIITMTDKVDAAVHDHNSILDAFKRREAKLAEDLVYHHVLQSGERLKKLILSKTQ</sequence>
<dbReference type="AlphaFoldDB" id="A0A7W7Y4T5"/>
<dbReference type="InterPro" id="IPR000524">
    <property type="entry name" value="Tscrpt_reg_HTH_GntR"/>
</dbReference>
<keyword evidence="6" id="KW-1185">Reference proteome</keyword>
<dbReference type="InterPro" id="IPR011711">
    <property type="entry name" value="GntR_C"/>
</dbReference>
<keyword evidence="2 5" id="KW-0238">DNA-binding</keyword>
<evidence type="ECO:0000259" key="4">
    <source>
        <dbReference type="PROSITE" id="PS50949"/>
    </source>
</evidence>
<organism evidence="5 6">
    <name type="scientific">Desulfurispira natronophila</name>
    <dbReference type="NCBI Taxonomy" id="682562"/>
    <lineage>
        <taxon>Bacteria</taxon>
        <taxon>Pseudomonadati</taxon>
        <taxon>Chrysiogenota</taxon>
        <taxon>Chrysiogenia</taxon>
        <taxon>Chrysiogenales</taxon>
        <taxon>Chrysiogenaceae</taxon>
        <taxon>Desulfurispira</taxon>
    </lineage>
</organism>
<evidence type="ECO:0000256" key="3">
    <source>
        <dbReference type="ARBA" id="ARBA00023163"/>
    </source>
</evidence>
<evidence type="ECO:0000256" key="1">
    <source>
        <dbReference type="ARBA" id="ARBA00023015"/>
    </source>
</evidence>
<proteinExistence type="predicted"/>
<dbReference type="Pfam" id="PF00392">
    <property type="entry name" value="GntR"/>
    <property type="match status" value="1"/>
</dbReference>
<dbReference type="SMART" id="SM00345">
    <property type="entry name" value="HTH_GNTR"/>
    <property type="match status" value="1"/>
</dbReference>
<dbReference type="SMART" id="SM00895">
    <property type="entry name" value="FCD"/>
    <property type="match status" value="1"/>
</dbReference>
<dbReference type="PANTHER" id="PTHR43537:SF24">
    <property type="entry name" value="GLUCONATE OPERON TRANSCRIPTIONAL REPRESSOR"/>
    <property type="match status" value="1"/>
</dbReference>
<name>A0A7W7Y4T5_9BACT</name>
<evidence type="ECO:0000256" key="2">
    <source>
        <dbReference type="ARBA" id="ARBA00023125"/>
    </source>
</evidence>